<sequence>HHAGPDHRHVPLRGLSGPRLGHREGYRAADRFRARAVRRGPCHLPPGYGRVRPGQQQPIRRGATRPGRRQLRRPAGGVPRADDL</sequence>
<feature type="compositionally biased region" description="Basic residues" evidence="1">
    <location>
        <begin position="62"/>
        <end position="72"/>
    </location>
</feature>
<accession>A0A6J4U0V8</accession>
<evidence type="ECO:0000313" key="2">
    <source>
        <dbReference type="EMBL" id="CAA9537407.1"/>
    </source>
</evidence>
<proteinExistence type="predicted"/>
<protein>
    <submittedName>
        <fullName evidence="2">Uncharacterized protein</fullName>
    </submittedName>
</protein>
<feature type="non-terminal residue" evidence="2">
    <location>
        <position position="84"/>
    </location>
</feature>
<feature type="non-terminal residue" evidence="2">
    <location>
        <position position="1"/>
    </location>
</feature>
<organism evidence="2">
    <name type="scientific">uncultured Thermomicrobiales bacterium</name>
    <dbReference type="NCBI Taxonomy" id="1645740"/>
    <lineage>
        <taxon>Bacteria</taxon>
        <taxon>Pseudomonadati</taxon>
        <taxon>Thermomicrobiota</taxon>
        <taxon>Thermomicrobia</taxon>
        <taxon>Thermomicrobiales</taxon>
        <taxon>environmental samples</taxon>
    </lineage>
</organism>
<feature type="region of interest" description="Disordered" evidence="1">
    <location>
        <begin position="39"/>
        <end position="84"/>
    </location>
</feature>
<name>A0A6J4U0V8_9BACT</name>
<feature type="region of interest" description="Disordered" evidence="1">
    <location>
        <begin position="1"/>
        <end position="22"/>
    </location>
</feature>
<reference evidence="2" key="1">
    <citation type="submission" date="2020-02" db="EMBL/GenBank/DDBJ databases">
        <authorList>
            <person name="Meier V. D."/>
        </authorList>
    </citation>
    <scope>NUCLEOTIDE SEQUENCE</scope>
    <source>
        <strain evidence="2">AVDCRST_MAG59</strain>
    </source>
</reference>
<evidence type="ECO:0000256" key="1">
    <source>
        <dbReference type="SAM" id="MobiDB-lite"/>
    </source>
</evidence>
<dbReference type="AlphaFoldDB" id="A0A6J4U0V8"/>
<dbReference type="EMBL" id="CADCWF010000019">
    <property type="protein sequence ID" value="CAA9537407.1"/>
    <property type="molecule type" value="Genomic_DNA"/>
</dbReference>
<gene>
    <name evidence="2" type="ORF">AVDCRST_MAG59-453</name>
</gene>